<evidence type="ECO:0000256" key="2">
    <source>
        <dbReference type="ARBA" id="ARBA00022692"/>
    </source>
</evidence>
<gene>
    <name evidence="6" type="ORF">SISNIDRAFT_501766</name>
</gene>
<dbReference type="GO" id="GO:0005783">
    <property type="term" value="C:endoplasmic reticulum"/>
    <property type="evidence" value="ECO:0007669"/>
    <property type="project" value="TreeGrafter"/>
</dbReference>
<dbReference type="EMBL" id="KV419403">
    <property type="protein sequence ID" value="KZS94700.1"/>
    <property type="molecule type" value="Genomic_DNA"/>
</dbReference>
<organism evidence="6 7">
    <name type="scientific">Sistotremastrum niveocremeum HHB9708</name>
    <dbReference type="NCBI Taxonomy" id="1314777"/>
    <lineage>
        <taxon>Eukaryota</taxon>
        <taxon>Fungi</taxon>
        <taxon>Dikarya</taxon>
        <taxon>Basidiomycota</taxon>
        <taxon>Agaricomycotina</taxon>
        <taxon>Agaricomycetes</taxon>
        <taxon>Sistotremastrales</taxon>
        <taxon>Sistotremastraceae</taxon>
        <taxon>Sertulicium</taxon>
        <taxon>Sertulicium niveocremeum</taxon>
    </lineage>
</organism>
<evidence type="ECO:0000313" key="6">
    <source>
        <dbReference type="EMBL" id="KZS94700.1"/>
    </source>
</evidence>
<evidence type="ECO:0000256" key="5">
    <source>
        <dbReference type="SAM" id="Phobius"/>
    </source>
</evidence>
<evidence type="ECO:0000313" key="7">
    <source>
        <dbReference type="Proteomes" id="UP000076722"/>
    </source>
</evidence>
<dbReference type="OrthoDB" id="191139at2759"/>
<dbReference type="PANTHER" id="PTHR31794">
    <property type="entry name" value="AUXIN EFFLUX TRANSPORTER FAMILY PROTEIN (EUROFUNG)"/>
    <property type="match status" value="1"/>
</dbReference>
<accession>A0A164W360</accession>
<dbReference type="GO" id="GO:0055085">
    <property type="term" value="P:transmembrane transport"/>
    <property type="evidence" value="ECO:0007669"/>
    <property type="project" value="InterPro"/>
</dbReference>
<dbReference type="AlphaFoldDB" id="A0A164W360"/>
<comment type="subcellular location">
    <subcellularLocation>
        <location evidence="1">Membrane</location>
        <topology evidence="1">Multi-pass membrane protein</topology>
    </subcellularLocation>
</comment>
<dbReference type="STRING" id="1314777.A0A164W360"/>
<feature type="transmembrane region" description="Helical" evidence="5">
    <location>
        <begin position="328"/>
        <end position="350"/>
    </location>
</feature>
<dbReference type="PANTHER" id="PTHR31794:SF4">
    <property type="entry name" value="AUXIN EFFLUX TRANSPORTER FAMILY PROTEIN (EUROFUNG)"/>
    <property type="match status" value="1"/>
</dbReference>
<keyword evidence="2 5" id="KW-0812">Transmembrane</keyword>
<evidence type="ECO:0000256" key="3">
    <source>
        <dbReference type="ARBA" id="ARBA00022989"/>
    </source>
</evidence>
<protein>
    <recommendedName>
        <fullName evidence="8">Auxin efflux carrier</fullName>
    </recommendedName>
</protein>
<proteinExistence type="predicted"/>
<feature type="transmembrane region" description="Helical" evidence="5">
    <location>
        <begin position="362"/>
        <end position="382"/>
    </location>
</feature>
<keyword evidence="3 5" id="KW-1133">Transmembrane helix</keyword>
<reference evidence="6 7" key="1">
    <citation type="journal article" date="2016" name="Mol. Biol. Evol.">
        <title>Comparative Genomics of Early-Diverging Mushroom-Forming Fungi Provides Insights into the Origins of Lignocellulose Decay Capabilities.</title>
        <authorList>
            <person name="Nagy L.G."/>
            <person name="Riley R."/>
            <person name="Tritt A."/>
            <person name="Adam C."/>
            <person name="Daum C."/>
            <person name="Floudas D."/>
            <person name="Sun H."/>
            <person name="Yadav J.S."/>
            <person name="Pangilinan J."/>
            <person name="Larsson K.H."/>
            <person name="Matsuura K."/>
            <person name="Barry K."/>
            <person name="Labutti K."/>
            <person name="Kuo R."/>
            <person name="Ohm R.A."/>
            <person name="Bhattacharya S.S."/>
            <person name="Shirouzu T."/>
            <person name="Yoshinaga Y."/>
            <person name="Martin F.M."/>
            <person name="Grigoriev I.V."/>
            <person name="Hibbett D.S."/>
        </authorList>
    </citation>
    <scope>NUCLEOTIDE SEQUENCE [LARGE SCALE GENOMIC DNA]</scope>
    <source>
        <strain evidence="6 7">HHB9708</strain>
    </source>
</reference>
<evidence type="ECO:0000256" key="4">
    <source>
        <dbReference type="ARBA" id="ARBA00023136"/>
    </source>
</evidence>
<dbReference type="GO" id="GO:0016020">
    <property type="term" value="C:membrane"/>
    <property type="evidence" value="ECO:0007669"/>
    <property type="project" value="UniProtKB-SubCell"/>
</dbReference>
<name>A0A164W360_9AGAM</name>
<dbReference type="InterPro" id="IPR004776">
    <property type="entry name" value="Mem_transp_PIN-like"/>
</dbReference>
<keyword evidence="7" id="KW-1185">Reference proteome</keyword>
<feature type="transmembrane region" description="Helical" evidence="5">
    <location>
        <begin position="42"/>
        <end position="62"/>
    </location>
</feature>
<feature type="transmembrane region" description="Helical" evidence="5">
    <location>
        <begin position="402"/>
        <end position="423"/>
    </location>
</feature>
<feature type="transmembrane region" description="Helical" evidence="5">
    <location>
        <begin position="74"/>
        <end position="96"/>
    </location>
</feature>
<sequence>MATSLGVTLLSSFESSLSVLLTLSYGLLAAKLRILSPNTASQIARLCISVFLPALLFTSLGKQLGGSGSDFEKIWPLVVWSVSYPLIALALTYPFVRFCDFPTWSLPAAAFNNTTSLPLLLVQALASTGTLDPIIGSGSEQQYGLTRLRNYILVNAMVSNAMNFTIGPSLLKIGHKTVPVEDNRQPIMGAREDDAMGFISDERQPLLPRHKEPASNLIRKMFPRFSQSLDTARSLLNPPLIAVICAIIVGEIPPLQRAFFAKRAEGGILNAWLTKSIENMGGLFTAIQMFVVGQKLYEGMTSSPSDHKVLQKSTDLPQNSHLTFASSAWLVFLRFALMPLLSTTIVYFLLSRTTLLDPDPALWFALIIAATGPPAIRIAALLDLSGLGDGPQQAIARLLAGFYVITPLISFPVVAAIIVCQWFL</sequence>
<evidence type="ECO:0008006" key="8">
    <source>
        <dbReference type="Google" id="ProtNLM"/>
    </source>
</evidence>
<dbReference type="Pfam" id="PF03547">
    <property type="entry name" value="Mem_trans"/>
    <property type="match status" value="1"/>
</dbReference>
<evidence type="ECO:0000256" key="1">
    <source>
        <dbReference type="ARBA" id="ARBA00004141"/>
    </source>
</evidence>
<dbReference type="Proteomes" id="UP000076722">
    <property type="component" value="Unassembled WGS sequence"/>
</dbReference>
<keyword evidence="4 5" id="KW-0472">Membrane</keyword>